<dbReference type="PANTHER" id="PTHR41335">
    <property type="entry name" value="MEMBRANE PROTEIN-RELATED"/>
    <property type="match status" value="1"/>
</dbReference>
<sequence length="115" mass="12468">MNRLKIIAAAVLAFLLLIVIVQNIEPVEIDLLFVSFELSLAGLLFIALGAGFVLGALVVWLSRKKGPTKDKKAKTKKEKKPEEKSGEPNSAEARDQVEPGFEATAPNAAVRDEKP</sequence>
<feature type="compositionally biased region" description="Basic residues" evidence="5">
    <location>
        <begin position="65"/>
        <end position="78"/>
    </location>
</feature>
<evidence type="ECO:0000256" key="2">
    <source>
        <dbReference type="ARBA" id="ARBA00022692"/>
    </source>
</evidence>
<feature type="transmembrane region" description="Helical" evidence="6">
    <location>
        <begin position="39"/>
        <end position="62"/>
    </location>
</feature>
<evidence type="ECO:0000256" key="4">
    <source>
        <dbReference type="ARBA" id="ARBA00023136"/>
    </source>
</evidence>
<dbReference type="Pfam" id="PF06305">
    <property type="entry name" value="LapA_dom"/>
    <property type="match status" value="1"/>
</dbReference>
<evidence type="ECO:0000256" key="6">
    <source>
        <dbReference type="SAM" id="Phobius"/>
    </source>
</evidence>
<dbReference type="PANTHER" id="PTHR41335:SF1">
    <property type="entry name" value="MEMBRANE PROTEIN"/>
    <property type="match status" value="1"/>
</dbReference>
<dbReference type="RefSeq" id="WP_040100758.1">
    <property type="nucleotide sequence ID" value="NZ_JWJD01000008.1"/>
</dbReference>
<dbReference type="EMBL" id="JWJD01000008">
    <property type="protein sequence ID" value="KIH75650.1"/>
    <property type="molecule type" value="Genomic_DNA"/>
</dbReference>
<name>A0A0C2HKZ8_9BACT</name>
<evidence type="ECO:0000256" key="1">
    <source>
        <dbReference type="ARBA" id="ARBA00022475"/>
    </source>
</evidence>
<proteinExistence type="predicted"/>
<feature type="compositionally biased region" description="Basic and acidic residues" evidence="5">
    <location>
        <begin position="79"/>
        <end position="97"/>
    </location>
</feature>
<gene>
    <name evidence="8" type="ORF">GFER_15050</name>
</gene>
<keyword evidence="4 6" id="KW-0472">Membrane</keyword>
<keyword evidence="2 6" id="KW-0812">Transmembrane</keyword>
<dbReference type="GO" id="GO:0005886">
    <property type="term" value="C:plasma membrane"/>
    <property type="evidence" value="ECO:0007669"/>
    <property type="project" value="InterPro"/>
</dbReference>
<evidence type="ECO:0000256" key="5">
    <source>
        <dbReference type="SAM" id="MobiDB-lite"/>
    </source>
</evidence>
<reference evidence="8 9" key="1">
    <citation type="submission" date="2014-12" db="EMBL/GenBank/DDBJ databases">
        <title>Genomes of Geoalkalibacter ferrihydriticus and Geoalkalibacter subterraneus, two haloalkaliphilic metal-reducing members of the Geobacteraceae.</title>
        <authorList>
            <person name="Badalamenti J.P."/>
            <person name="Torres C.I."/>
            <person name="Krajmalnik-Brown R."/>
            <person name="Bond D.R."/>
        </authorList>
    </citation>
    <scope>NUCLEOTIDE SEQUENCE [LARGE SCALE GENOMIC DNA]</scope>
    <source>
        <strain evidence="8 9">DSM 17813</strain>
    </source>
</reference>
<dbReference type="InterPro" id="IPR010445">
    <property type="entry name" value="LapA_dom"/>
</dbReference>
<evidence type="ECO:0000256" key="3">
    <source>
        <dbReference type="ARBA" id="ARBA00022989"/>
    </source>
</evidence>
<comment type="caution">
    <text evidence="8">The sequence shown here is derived from an EMBL/GenBank/DDBJ whole genome shotgun (WGS) entry which is preliminary data.</text>
</comment>
<feature type="region of interest" description="Disordered" evidence="5">
    <location>
        <begin position="65"/>
        <end position="115"/>
    </location>
</feature>
<keyword evidence="9" id="KW-1185">Reference proteome</keyword>
<evidence type="ECO:0000313" key="8">
    <source>
        <dbReference type="EMBL" id="KIH75650.1"/>
    </source>
</evidence>
<dbReference type="Proteomes" id="UP000035068">
    <property type="component" value="Unassembled WGS sequence"/>
</dbReference>
<feature type="domain" description="Lipopolysaccharide assembly protein A" evidence="7">
    <location>
        <begin position="22"/>
        <end position="79"/>
    </location>
</feature>
<protein>
    <recommendedName>
        <fullName evidence="7">Lipopolysaccharide assembly protein A domain-containing protein</fullName>
    </recommendedName>
</protein>
<accession>A0A0C2HKZ8</accession>
<organism evidence="8 9">
    <name type="scientific">Geoalkalibacter ferrihydriticus DSM 17813</name>
    <dbReference type="NCBI Taxonomy" id="1121915"/>
    <lineage>
        <taxon>Bacteria</taxon>
        <taxon>Pseudomonadati</taxon>
        <taxon>Thermodesulfobacteriota</taxon>
        <taxon>Desulfuromonadia</taxon>
        <taxon>Desulfuromonadales</taxon>
        <taxon>Geoalkalibacteraceae</taxon>
        <taxon>Geoalkalibacter</taxon>
    </lineage>
</organism>
<evidence type="ECO:0000259" key="7">
    <source>
        <dbReference type="Pfam" id="PF06305"/>
    </source>
</evidence>
<evidence type="ECO:0000313" key="9">
    <source>
        <dbReference type="Proteomes" id="UP000035068"/>
    </source>
</evidence>
<keyword evidence="3 6" id="KW-1133">Transmembrane helix</keyword>
<keyword evidence="1" id="KW-1003">Cell membrane</keyword>
<dbReference type="AlphaFoldDB" id="A0A0C2HKZ8"/>